<organism evidence="4 5">
    <name type="scientific">Gemmatirosa kalamazoonensis</name>
    <dbReference type="NCBI Taxonomy" id="861299"/>
    <lineage>
        <taxon>Bacteria</taxon>
        <taxon>Pseudomonadati</taxon>
        <taxon>Gemmatimonadota</taxon>
        <taxon>Gemmatimonadia</taxon>
        <taxon>Gemmatimonadales</taxon>
        <taxon>Gemmatimonadaceae</taxon>
        <taxon>Gemmatirosa</taxon>
    </lineage>
</organism>
<dbReference type="Pfam" id="PF02597">
    <property type="entry name" value="ThiS"/>
    <property type="match status" value="1"/>
</dbReference>
<evidence type="ECO:0000313" key="5">
    <source>
        <dbReference type="Proteomes" id="UP000019151"/>
    </source>
</evidence>
<sequence length="78" mass="7933">MRVLLFASYADAFGAGSIDVPLPAGATVRDLVHAVRALPGATKLPPQPLVAVNLAYARGDRVLDASDEVALIPPVAGG</sequence>
<keyword evidence="5" id="KW-1185">Reference proteome</keyword>
<evidence type="ECO:0000256" key="3">
    <source>
        <dbReference type="ARBA" id="ARBA00024247"/>
    </source>
</evidence>
<dbReference type="InterPro" id="IPR044672">
    <property type="entry name" value="MOCS2A"/>
</dbReference>
<dbReference type="PANTHER" id="PTHR33359">
    <property type="entry name" value="MOLYBDOPTERIN SYNTHASE SULFUR CARRIER SUBUNIT"/>
    <property type="match status" value="1"/>
</dbReference>
<dbReference type="CDD" id="cd00754">
    <property type="entry name" value="Ubl_MoaD"/>
    <property type="match status" value="1"/>
</dbReference>
<evidence type="ECO:0000256" key="2">
    <source>
        <dbReference type="ARBA" id="ARBA00024200"/>
    </source>
</evidence>
<proteinExistence type="inferred from homology"/>
<dbReference type="InterPro" id="IPR016155">
    <property type="entry name" value="Mopterin_synth/thiamin_S_b"/>
</dbReference>
<dbReference type="InParanoid" id="W0RJ96"/>
<keyword evidence="1" id="KW-0547">Nucleotide-binding</keyword>
<dbReference type="GO" id="GO:0000166">
    <property type="term" value="F:nucleotide binding"/>
    <property type="evidence" value="ECO:0007669"/>
    <property type="project" value="UniProtKB-KW"/>
</dbReference>
<dbReference type="InterPro" id="IPR012675">
    <property type="entry name" value="Beta-grasp_dom_sf"/>
</dbReference>
<dbReference type="eggNOG" id="COG1977">
    <property type="taxonomic scope" value="Bacteria"/>
</dbReference>
<dbReference type="SUPFAM" id="SSF54285">
    <property type="entry name" value="MoaD/ThiS"/>
    <property type="match status" value="1"/>
</dbReference>
<protein>
    <recommendedName>
        <fullName evidence="3">Molybdopterin synthase sulfur carrier subunit</fullName>
    </recommendedName>
</protein>
<dbReference type="GO" id="GO:1990133">
    <property type="term" value="C:molybdopterin adenylyltransferase complex"/>
    <property type="evidence" value="ECO:0007669"/>
    <property type="project" value="TreeGrafter"/>
</dbReference>
<dbReference type="HOGENOM" id="CLU_114601_4_0_0"/>
<dbReference type="OrthoDB" id="598356at2"/>
<dbReference type="RefSeq" id="WP_025412307.1">
    <property type="nucleotide sequence ID" value="NZ_CP007128.1"/>
</dbReference>
<dbReference type="Proteomes" id="UP000019151">
    <property type="component" value="Chromosome"/>
</dbReference>
<gene>
    <name evidence="4" type="ORF">J421_3304</name>
</gene>
<dbReference type="FunCoup" id="W0RJ96">
    <property type="interactions" value="59"/>
</dbReference>
<dbReference type="KEGG" id="gba:J421_3304"/>
<dbReference type="Gene3D" id="3.10.20.30">
    <property type="match status" value="1"/>
</dbReference>
<comment type="similarity">
    <text evidence="2">Belongs to the MoaD family.</text>
</comment>
<dbReference type="PANTHER" id="PTHR33359:SF1">
    <property type="entry name" value="MOLYBDOPTERIN SYNTHASE SULFUR CARRIER SUBUNIT"/>
    <property type="match status" value="1"/>
</dbReference>
<dbReference type="EMBL" id="CP007128">
    <property type="protein sequence ID" value="AHG90841.1"/>
    <property type="molecule type" value="Genomic_DNA"/>
</dbReference>
<name>W0RJ96_9BACT</name>
<accession>W0RJ96</accession>
<dbReference type="GO" id="GO:0006777">
    <property type="term" value="P:Mo-molybdopterin cofactor biosynthetic process"/>
    <property type="evidence" value="ECO:0007669"/>
    <property type="project" value="InterPro"/>
</dbReference>
<dbReference type="AlphaFoldDB" id="W0RJ96"/>
<dbReference type="STRING" id="861299.J421_3304"/>
<dbReference type="InterPro" id="IPR003749">
    <property type="entry name" value="ThiS/MoaD-like"/>
</dbReference>
<evidence type="ECO:0000256" key="1">
    <source>
        <dbReference type="ARBA" id="ARBA00022741"/>
    </source>
</evidence>
<evidence type="ECO:0000313" key="4">
    <source>
        <dbReference type="EMBL" id="AHG90841.1"/>
    </source>
</evidence>
<reference evidence="4 5" key="1">
    <citation type="journal article" date="2014" name="Genome Announc.">
        <title>Genome Sequence and Methylome of Soil Bacterium Gemmatirosa kalamazoonensis KBS708T, a Member of the Rarely Cultivated Gemmatimonadetes Phylum.</title>
        <authorList>
            <person name="Debruyn J.M."/>
            <person name="Radosevich M."/>
            <person name="Wommack K.E."/>
            <person name="Polson S.W."/>
            <person name="Hauser L.J."/>
            <person name="Fawaz M.N."/>
            <person name="Korlach J."/>
            <person name="Tsai Y.C."/>
        </authorList>
    </citation>
    <scope>NUCLEOTIDE SEQUENCE [LARGE SCALE GENOMIC DNA]</scope>
    <source>
        <strain evidence="4 5">KBS708</strain>
    </source>
</reference>